<feature type="signal peptide" evidence="1">
    <location>
        <begin position="1"/>
        <end position="33"/>
    </location>
</feature>
<organism evidence="3 4">
    <name type="scientific">Candidatus Litorirhabdus singularis</name>
    <dbReference type="NCBI Taxonomy" id="2518993"/>
    <lineage>
        <taxon>Bacteria</taxon>
        <taxon>Pseudomonadati</taxon>
        <taxon>Pseudomonadota</taxon>
        <taxon>Gammaproteobacteria</taxon>
        <taxon>Cellvibrionales</taxon>
        <taxon>Halieaceae</taxon>
        <taxon>Candidatus Litorirhabdus</taxon>
    </lineage>
</organism>
<dbReference type="PROSITE" id="PS51766">
    <property type="entry name" value="DOCKERIN"/>
    <property type="match status" value="1"/>
</dbReference>
<dbReference type="PANTHER" id="PTHR14136">
    <property type="entry name" value="BTB_POZ DOMAIN-CONTAINING PROTEIN KCTD9"/>
    <property type="match status" value="1"/>
</dbReference>
<dbReference type="EMBL" id="SHNN01000001">
    <property type="protein sequence ID" value="MCX2980762.1"/>
    <property type="molecule type" value="Genomic_DNA"/>
</dbReference>
<dbReference type="SUPFAM" id="SSF141571">
    <property type="entry name" value="Pentapeptide repeat-like"/>
    <property type="match status" value="4"/>
</dbReference>
<dbReference type="InterPro" id="IPR036439">
    <property type="entry name" value="Dockerin_dom_sf"/>
</dbReference>
<dbReference type="InterPro" id="IPR051082">
    <property type="entry name" value="Pentapeptide-BTB/POZ_domain"/>
</dbReference>
<evidence type="ECO:0000256" key="1">
    <source>
        <dbReference type="SAM" id="SignalP"/>
    </source>
</evidence>
<dbReference type="Gene3D" id="1.10.1330.10">
    <property type="entry name" value="Dockerin domain"/>
    <property type="match status" value="1"/>
</dbReference>
<evidence type="ECO:0000313" key="3">
    <source>
        <dbReference type="EMBL" id="MCX2980762.1"/>
    </source>
</evidence>
<dbReference type="Pfam" id="PF00805">
    <property type="entry name" value="Pentapeptide"/>
    <property type="match status" value="4"/>
</dbReference>
<dbReference type="InterPro" id="IPR018247">
    <property type="entry name" value="EF_Hand_1_Ca_BS"/>
</dbReference>
<dbReference type="InterPro" id="IPR001646">
    <property type="entry name" value="5peptide_repeat"/>
</dbReference>
<protein>
    <recommendedName>
        <fullName evidence="2">Dockerin domain-containing protein</fullName>
    </recommendedName>
</protein>
<keyword evidence="4" id="KW-1185">Reference proteome</keyword>
<dbReference type="InterPro" id="IPR002105">
    <property type="entry name" value="Dockerin_1_rpt"/>
</dbReference>
<dbReference type="SUPFAM" id="SSF63446">
    <property type="entry name" value="Type I dockerin domain"/>
    <property type="match status" value="1"/>
</dbReference>
<feature type="chain" id="PRO_5047019251" description="Dockerin domain-containing protein" evidence="1">
    <location>
        <begin position="34"/>
        <end position="1127"/>
    </location>
</feature>
<evidence type="ECO:0000313" key="4">
    <source>
        <dbReference type="Proteomes" id="UP001143362"/>
    </source>
</evidence>
<name>A0ABT3TH95_9GAMM</name>
<sequence length="1127" mass="117246">MEAQLRYTDVCWATSRLLVAAACLAMLPSTAHAGTDYYNSDSVWKTAAEAEVGSWIQFQTVQTNIQEADQVAGIVGDNEQLGRTLGFDKNKTGLCQSVYLQTVESGAGFTFNDTEGSGLVFTPNALSVGDVNNHENDDFELQFNPAYGLPRAVGFYIVGNTAESGENIQVYGVGNTLLFTGGLPGYSAFGAFAGFVSTEGITKIRINESSAGGDDIALKDVWLGPNATSQSGDFDGLSDCDEVSVYGTDPTDNDTDNDNLLDGWEVQYGFDPIGTNESALDTDSDLLTNLQEQAAGTLPKNPDTDGDNLLDGWELQYGFDPIGTNESALNTDFDLLTHLQEQAAGTLPNNPDTDGDTLLDGAELANTALGYDPLTFNTLRAGDFNVNGNIVGPGADLSGADLSDADLAGLTEGTLNGVSGQLSAASGMTLPDGYIIRNNYIVGPGVDLTGANLTDTDLRGAFLTGAELSAAVLVNADLRGADMTNANLAGADLTGADLSEEDGPCCPPLLLFGVSGQLHSAVGLQLPDGYSVANNYIVGIGVDLTGADLTGAGADGVYFSLGDATLTGVSGRLSRDIFWNLDLPPEYHFINGYIAGPDVDLSGADLWGWELTNLDLSSATLIGLSAGELTGTTGLMLPAGYSVVNGYIVGPGVDLSFDLDGDRAPADLRDADLSSIDLTDADLRGALLIGADLTDALLLNVDLRGADMTNANLAGADLTGADLSEEDGPCCPPLLLFGVSGQLHSAVGLQLPDGYSVANNYIVGIGVDLTGADLTGAGADGVYFALSDATLTGVSGRLSRDIFWNLDLPPEYHFINGYIAGPDVDLSGADLWGWELTNVDLSSATLIGLSAGELTGTTGLMLPAGYSVVNGYIVGPGVDLSFDFDGNRGPADLRDADLRSIDLTDADLRRALLMDADLSDAILIRADLRGTVLANAKMAGADLTDADLSEDEDEDDYYFGPTLVGVSGQLKSALGVKLPYRYSIANNYIVGRGVDLTRADLAEEDLTGADLSNAILILADLTNAIGLDTTIGAATYFYTNFTGTGFDPVAAGWTLCAECTKLGDLAPRGNPDNLVNAGDLLLMTQMINGVIQPTAVETELGDIDGNGALDIADLLLMQQNLLNGAAP</sequence>
<dbReference type="RefSeq" id="WP_279244735.1">
    <property type="nucleotide sequence ID" value="NZ_SHNN01000001.1"/>
</dbReference>
<keyword evidence="1" id="KW-0732">Signal</keyword>
<reference evidence="3" key="1">
    <citation type="submission" date="2019-02" db="EMBL/GenBank/DDBJ databases">
        <authorList>
            <person name="Li S.-H."/>
        </authorList>
    </citation>
    <scope>NUCLEOTIDE SEQUENCE</scope>
    <source>
        <strain evidence="3">IMCC14734</strain>
    </source>
</reference>
<dbReference type="PANTHER" id="PTHR14136:SF17">
    <property type="entry name" value="BTB_POZ DOMAIN-CONTAINING PROTEIN KCTD9"/>
    <property type="match status" value="1"/>
</dbReference>
<dbReference type="Pfam" id="PF00404">
    <property type="entry name" value="Dockerin_1"/>
    <property type="match status" value="1"/>
</dbReference>
<dbReference type="Proteomes" id="UP001143362">
    <property type="component" value="Unassembled WGS sequence"/>
</dbReference>
<dbReference type="Gene3D" id="2.160.20.80">
    <property type="entry name" value="E3 ubiquitin-protein ligase SopA"/>
    <property type="match status" value="4"/>
</dbReference>
<evidence type="ECO:0000259" key="2">
    <source>
        <dbReference type="PROSITE" id="PS51766"/>
    </source>
</evidence>
<gene>
    <name evidence="3" type="ORF">EYC98_07700</name>
</gene>
<comment type="caution">
    <text evidence="3">The sequence shown here is derived from an EMBL/GenBank/DDBJ whole genome shotgun (WGS) entry which is preliminary data.</text>
</comment>
<proteinExistence type="predicted"/>
<dbReference type="InterPro" id="IPR016134">
    <property type="entry name" value="Dockerin_dom"/>
</dbReference>
<feature type="domain" description="Dockerin" evidence="2">
    <location>
        <begin position="1058"/>
        <end position="1127"/>
    </location>
</feature>
<dbReference type="PROSITE" id="PS00018">
    <property type="entry name" value="EF_HAND_1"/>
    <property type="match status" value="3"/>
</dbReference>
<accession>A0ABT3TH95</accession>